<dbReference type="InterPro" id="IPR024049">
    <property type="entry name" value="eRF1_1_sf"/>
</dbReference>
<sequence length="122" mass="13990">MKNKTFELHKMKNTLEILRKKKGFHTELISLYIPSERRISFIVNYLKNEISESQNIKSTHTKKNVLDSISKLLGQLKKITKIPENGLVMFSGAIAQNGIPGTEKNEIYIIDPPGKIKSFKYL</sequence>
<dbReference type="AlphaFoldDB" id="X1CVJ9"/>
<gene>
    <name evidence="2" type="ORF">S01H4_61631</name>
</gene>
<dbReference type="Pfam" id="PF03463">
    <property type="entry name" value="eRF1_1"/>
    <property type="match status" value="1"/>
</dbReference>
<dbReference type="EMBL" id="BART01036589">
    <property type="protein sequence ID" value="GAH12491.1"/>
    <property type="molecule type" value="Genomic_DNA"/>
</dbReference>
<dbReference type="GO" id="GO:0003747">
    <property type="term" value="F:translation release factor activity"/>
    <property type="evidence" value="ECO:0007669"/>
    <property type="project" value="InterPro"/>
</dbReference>
<organism evidence="2">
    <name type="scientific">marine sediment metagenome</name>
    <dbReference type="NCBI Taxonomy" id="412755"/>
    <lineage>
        <taxon>unclassified sequences</taxon>
        <taxon>metagenomes</taxon>
        <taxon>ecological metagenomes</taxon>
    </lineage>
</organism>
<accession>X1CVJ9</accession>
<proteinExistence type="predicted"/>
<reference evidence="2" key="1">
    <citation type="journal article" date="2014" name="Front. Microbiol.">
        <title>High frequency of phylogenetically diverse reductive dehalogenase-homologous genes in deep subseafloor sedimentary metagenomes.</title>
        <authorList>
            <person name="Kawai M."/>
            <person name="Futagami T."/>
            <person name="Toyoda A."/>
            <person name="Takaki Y."/>
            <person name="Nishi S."/>
            <person name="Hori S."/>
            <person name="Arai W."/>
            <person name="Tsubouchi T."/>
            <person name="Morono Y."/>
            <person name="Uchiyama I."/>
            <person name="Ito T."/>
            <person name="Fujiyama A."/>
            <person name="Inagaki F."/>
            <person name="Takami H."/>
        </authorList>
    </citation>
    <scope>NUCLEOTIDE SEQUENCE</scope>
    <source>
        <strain evidence="2">Expedition CK06-06</strain>
    </source>
</reference>
<name>X1CVJ9_9ZZZZ</name>
<dbReference type="Gene3D" id="3.30.960.10">
    <property type="entry name" value="eRF1 domain 1"/>
    <property type="match status" value="1"/>
</dbReference>
<dbReference type="InterPro" id="IPR005140">
    <property type="entry name" value="eRF1_Pelota-like_N"/>
</dbReference>
<dbReference type="InterPro" id="IPR004403">
    <property type="entry name" value="Peptide_chain-rel_eRF1/aRF1"/>
</dbReference>
<feature type="non-terminal residue" evidence="2">
    <location>
        <position position="122"/>
    </location>
</feature>
<comment type="caution">
    <text evidence="2">The sequence shown here is derived from an EMBL/GenBank/DDBJ whole genome shotgun (WGS) entry which is preliminary data.</text>
</comment>
<dbReference type="PANTHER" id="PTHR10113">
    <property type="entry name" value="PEPTIDE CHAIN RELEASE FACTOR SUBUNIT 1"/>
    <property type="match status" value="1"/>
</dbReference>
<protein>
    <recommendedName>
        <fullName evidence="1">eRF1/Pelota-like N-terminal domain-containing protein</fullName>
    </recommendedName>
</protein>
<evidence type="ECO:0000313" key="2">
    <source>
        <dbReference type="EMBL" id="GAH12491.1"/>
    </source>
</evidence>
<dbReference type="SMART" id="SM01194">
    <property type="entry name" value="eRF1_1"/>
    <property type="match status" value="1"/>
</dbReference>
<evidence type="ECO:0000259" key="1">
    <source>
        <dbReference type="SMART" id="SM01194"/>
    </source>
</evidence>
<dbReference type="SUPFAM" id="SSF55481">
    <property type="entry name" value="N-terminal domain of eukaryotic peptide chain release factor subunit 1, ERF1"/>
    <property type="match status" value="1"/>
</dbReference>
<feature type="domain" description="eRF1/Pelota-like N-terminal" evidence="1">
    <location>
        <begin position="1"/>
        <end position="122"/>
    </location>
</feature>